<dbReference type="Gene3D" id="3.30.160.60">
    <property type="entry name" value="Classic Zinc Finger"/>
    <property type="match status" value="1"/>
</dbReference>
<reference evidence="10" key="1">
    <citation type="submission" date="2023-03" db="EMBL/GenBank/DDBJ databases">
        <title>Complete genome of Cladonia borealis.</title>
        <authorList>
            <person name="Park H."/>
        </authorList>
    </citation>
    <scope>NUCLEOTIDE SEQUENCE</scope>
    <source>
        <strain evidence="10">ANT050790</strain>
    </source>
</reference>
<evidence type="ECO:0000256" key="1">
    <source>
        <dbReference type="ARBA" id="ARBA00004123"/>
    </source>
</evidence>
<feature type="compositionally biased region" description="Polar residues" evidence="8">
    <location>
        <begin position="143"/>
        <end position="173"/>
    </location>
</feature>
<organism evidence="10 11">
    <name type="scientific">Cladonia borealis</name>
    <dbReference type="NCBI Taxonomy" id="184061"/>
    <lineage>
        <taxon>Eukaryota</taxon>
        <taxon>Fungi</taxon>
        <taxon>Dikarya</taxon>
        <taxon>Ascomycota</taxon>
        <taxon>Pezizomycotina</taxon>
        <taxon>Lecanoromycetes</taxon>
        <taxon>OSLEUM clade</taxon>
        <taxon>Lecanoromycetidae</taxon>
        <taxon>Lecanorales</taxon>
        <taxon>Lecanorineae</taxon>
        <taxon>Cladoniaceae</taxon>
        <taxon>Cladonia</taxon>
    </lineage>
</organism>
<keyword evidence="3" id="KW-0677">Repeat</keyword>
<feature type="region of interest" description="Disordered" evidence="8">
    <location>
        <begin position="644"/>
        <end position="673"/>
    </location>
</feature>
<feature type="compositionally biased region" description="Polar residues" evidence="8">
    <location>
        <begin position="22"/>
        <end position="39"/>
    </location>
</feature>
<evidence type="ECO:0000256" key="7">
    <source>
        <dbReference type="PROSITE-ProRule" id="PRU00042"/>
    </source>
</evidence>
<feature type="region of interest" description="Disordered" evidence="8">
    <location>
        <begin position="212"/>
        <end position="231"/>
    </location>
</feature>
<feature type="region of interest" description="Disordered" evidence="8">
    <location>
        <begin position="65"/>
        <end position="196"/>
    </location>
</feature>
<dbReference type="EMBL" id="JAFEKC020000022">
    <property type="protein sequence ID" value="KAK0507973.1"/>
    <property type="molecule type" value="Genomic_DNA"/>
</dbReference>
<protein>
    <recommendedName>
        <fullName evidence="9">C2H2-type domain-containing protein</fullName>
    </recommendedName>
</protein>
<evidence type="ECO:0000256" key="4">
    <source>
        <dbReference type="ARBA" id="ARBA00022771"/>
    </source>
</evidence>
<dbReference type="InterPro" id="IPR013087">
    <property type="entry name" value="Znf_C2H2_type"/>
</dbReference>
<evidence type="ECO:0000256" key="5">
    <source>
        <dbReference type="ARBA" id="ARBA00022833"/>
    </source>
</evidence>
<evidence type="ECO:0000313" key="10">
    <source>
        <dbReference type="EMBL" id="KAK0507973.1"/>
    </source>
</evidence>
<feature type="compositionally biased region" description="Low complexity" evidence="8">
    <location>
        <begin position="106"/>
        <end position="134"/>
    </location>
</feature>
<keyword evidence="4 7" id="KW-0863">Zinc-finger</keyword>
<feature type="compositionally biased region" description="Low complexity" evidence="8">
    <location>
        <begin position="182"/>
        <end position="193"/>
    </location>
</feature>
<dbReference type="InterPro" id="IPR050888">
    <property type="entry name" value="ZnF_C2H2-type_TF"/>
</dbReference>
<dbReference type="AlphaFoldDB" id="A0AA39UXT0"/>
<feature type="region of interest" description="Disordered" evidence="8">
    <location>
        <begin position="15"/>
        <end position="39"/>
    </location>
</feature>
<evidence type="ECO:0000256" key="8">
    <source>
        <dbReference type="SAM" id="MobiDB-lite"/>
    </source>
</evidence>
<comment type="subcellular location">
    <subcellularLocation>
        <location evidence="1">Nucleus</location>
    </subcellularLocation>
</comment>
<dbReference type="PANTHER" id="PTHR24406">
    <property type="entry name" value="TRANSCRIPTIONAL REPRESSOR CTCFL-RELATED"/>
    <property type="match status" value="1"/>
</dbReference>
<feature type="domain" description="C2H2-type" evidence="9">
    <location>
        <begin position="539"/>
        <end position="570"/>
    </location>
</feature>
<dbReference type="GO" id="GO:0008270">
    <property type="term" value="F:zinc ion binding"/>
    <property type="evidence" value="ECO:0007669"/>
    <property type="project" value="UniProtKB-KW"/>
</dbReference>
<keyword evidence="5" id="KW-0862">Zinc</keyword>
<keyword evidence="11" id="KW-1185">Reference proteome</keyword>
<accession>A0AA39UXT0</accession>
<dbReference type="Pfam" id="PF24666">
    <property type="entry name" value="zf-C2H2_fungi_2"/>
    <property type="match status" value="1"/>
</dbReference>
<sequence length="673" mass="73968">MSFFEEKWDPTVRENLPPQVNAWRNGQVNTASSPGYTENARKAQNSALGATIVDGKIMRAVHARPKESLPSNVHGFHNTERAGQWAKQTARPPTSASHMPPAGRPSSSATSDVSPSIVPGRSTSAAAYAGSTSRFSGPDFIPNAQSSSKNKTQSRGSSPSVARQPSSKTNPQRATKEQETPSSTEHNSQTSSSEAHKMLPPHLRGLAATKTAANTSVNNRESESSGKMDAGRVSRPIKYESNFPCTYEKCTRGFMNKKAFNRHKEEEHDYCRVCDEDYEDGDKLFEHKMSSMNHICCGVCGQDFQSEGGRDKHVRQCHPTPQEVVCPGCGLIFESGNGLIAHIYGNHCKTRDGDVSNRMNELNFRAMRAAAALHMDRVSHRPSNTAALIAAMQPPEIGDGLSTTQSVNGGVPVPSHLMDDNYPDDKSTGLPSALIEAPKKAYDESDTMAEWPTIEQSMQKGKGKEVDVIQGLGELNIGPSNRLQSKDPAHADALTMYEKPMPKIGQWSTPTMPSESDSQHLIRTDWDSFEFVRNFNGEYDCPFVACKTTYLEINDLKWHLTSGYHQGTEPRCMKCFKTFKTIAGVVAHMERSEKCQIRETMTFGNVLHVTSGGFLGVSGRHADGSIKIEVPDVKEEDRFVLSYEGDDDEDEMARFRPNLLPPPPPQQGESSAN</sequence>
<evidence type="ECO:0000256" key="2">
    <source>
        <dbReference type="ARBA" id="ARBA00022723"/>
    </source>
</evidence>
<evidence type="ECO:0000259" key="9">
    <source>
        <dbReference type="PROSITE" id="PS50157"/>
    </source>
</evidence>
<evidence type="ECO:0000256" key="6">
    <source>
        <dbReference type="ARBA" id="ARBA00023242"/>
    </source>
</evidence>
<dbReference type="Proteomes" id="UP001166286">
    <property type="component" value="Unassembled WGS sequence"/>
</dbReference>
<keyword evidence="6" id="KW-0539">Nucleus</keyword>
<keyword evidence="2" id="KW-0479">Metal-binding</keyword>
<gene>
    <name evidence="10" type="ORF">JMJ35_009862</name>
</gene>
<feature type="compositionally biased region" description="Basic and acidic residues" evidence="8">
    <location>
        <begin position="220"/>
        <end position="231"/>
    </location>
</feature>
<comment type="caution">
    <text evidence="10">The sequence shown here is derived from an EMBL/GenBank/DDBJ whole genome shotgun (WGS) entry which is preliminary data.</text>
</comment>
<evidence type="ECO:0000256" key="3">
    <source>
        <dbReference type="ARBA" id="ARBA00022737"/>
    </source>
</evidence>
<proteinExistence type="predicted"/>
<dbReference type="PROSITE" id="PS50157">
    <property type="entry name" value="ZINC_FINGER_C2H2_2"/>
    <property type="match status" value="2"/>
</dbReference>
<name>A0AA39UXT0_9LECA</name>
<feature type="domain" description="C2H2-type" evidence="9">
    <location>
        <begin position="243"/>
        <end position="268"/>
    </location>
</feature>
<dbReference type="GO" id="GO:0005634">
    <property type="term" value="C:nucleus"/>
    <property type="evidence" value="ECO:0007669"/>
    <property type="project" value="UniProtKB-SubCell"/>
</dbReference>
<evidence type="ECO:0000313" key="11">
    <source>
        <dbReference type="Proteomes" id="UP001166286"/>
    </source>
</evidence>
<dbReference type="SMART" id="SM00355">
    <property type="entry name" value="ZnF_C2H2"/>
    <property type="match status" value="5"/>
</dbReference>
<dbReference type="PROSITE" id="PS00028">
    <property type="entry name" value="ZINC_FINGER_C2H2_1"/>
    <property type="match status" value="4"/>
</dbReference>